<keyword evidence="6" id="KW-0378">Hydrolase</keyword>
<feature type="domain" description="Non-reducing end beta-L-arabinofuranosidase-like GH127 catalytic" evidence="2">
    <location>
        <begin position="33"/>
        <end position="413"/>
    </location>
</feature>
<dbReference type="PANTHER" id="PTHR31151:SF0">
    <property type="entry name" value="PROLINE-TRNA LIGASE (DUF1680)"/>
    <property type="match status" value="1"/>
</dbReference>
<feature type="domain" description="DUF4986" evidence="3">
    <location>
        <begin position="545"/>
        <end position="627"/>
    </location>
</feature>
<dbReference type="SUPFAM" id="SSF48208">
    <property type="entry name" value="Six-hairpin glycosidases"/>
    <property type="match status" value="1"/>
</dbReference>
<reference evidence="6" key="1">
    <citation type="journal article" date="2021" name="PeerJ">
        <title>Extensive microbial diversity within the chicken gut microbiome revealed by metagenomics and culture.</title>
        <authorList>
            <person name="Gilroy R."/>
            <person name="Ravi A."/>
            <person name="Getino M."/>
            <person name="Pursley I."/>
            <person name="Horton D.L."/>
            <person name="Alikhan N.F."/>
            <person name="Baker D."/>
            <person name="Gharbi K."/>
            <person name="Hall N."/>
            <person name="Watson M."/>
            <person name="Adriaenssens E.M."/>
            <person name="Foster-Nyarko E."/>
            <person name="Jarju S."/>
            <person name="Secka A."/>
            <person name="Antonio M."/>
            <person name="Oren A."/>
            <person name="Chaudhuri R.R."/>
            <person name="La Ragione R."/>
            <person name="Hildebrand F."/>
            <person name="Pallen M.J."/>
        </authorList>
    </citation>
    <scope>NUCLEOTIDE SEQUENCE</scope>
    <source>
        <strain evidence="6">G4-2901</strain>
    </source>
</reference>
<dbReference type="Pfam" id="PF07944">
    <property type="entry name" value="Beta-AFase-like_GH127_cat"/>
    <property type="match status" value="1"/>
</dbReference>
<feature type="domain" description="Glycoside hydrolase GH146 substrate-binding" evidence="4">
    <location>
        <begin position="651"/>
        <end position="775"/>
    </location>
</feature>
<feature type="coiled-coil region" evidence="1">
    <location>
        <begin position="628"/>
        <end position="658"/>
    </location>
</feature>
<dbReference type="Pfam" id="PF20620">
    <property type="entry name" value="DUF6805"/>
    <property type="match status" value="1"/>
</dbReference>
<evidence type="ECO:0000313" key="6">
    <source>
        <dbReference type="EMBL" id="MBU3837694.1"/>
    </source>
</evidence>
<dbReference type="PANTHER" id="PTHR31151">
    <property type="entry name" value="PROLINE-TRNA LIGASE (DUF1680)"/>
    <property type="match status" value="1"/>
</dbReference>
<dbReference type="Pfam" id="PF16375">
    <property type="entry name" value="DUF4986"/>
    <property type="match status" value="1"/>
</dbReference>
<dbReference type="GO" id="GO:0016787">
    <property type="term" value="F:hydrolase activity"/>
    <property type="evidence" value="ECO:0007669"/>
    <property type="project" value="UniProtKB-KW"/>
</dbReference>
<dbReference type="Pfam" id="PF20736">
    <property type="entry name" value="Glyco_hydro127M"/>
    <property type="match status" value="1"/>
</dbReference>
<evidence type="ECO:0000259" key="4">
    <source>
        <dbReference type="Pfam" id="PF20620"/>
    </source>
</evidence>
<keyword evidence="1" id="KW-0175">Coiled coil</keyword>
<evidence type="ECO:0000313" key="7">
    <source>
        <dbReference type="Proteomes" id="UP000783796"/>
    </source>
</evidence>
<dbReference type="AlphaFoldDB" id="A0A948TB14"/>
<sequence>MRKIYLLGLALWASVYVEAVLPRKVNTFPVNEIRLTTGVFKNAEVLDKCYLMGLNPDRLLAPYLKEAGLQPKADNYPNWENTGLDGHIGGHYLSALSYMYASMGDEEIGRRLDYFLSEMKRCQDASGCGYLCGVPGGKTIWKEIKNGEINANPFGLNDRWVPLYNIHKTYAGLRDAYIIAGKEEAKGMLIALTDWMMDVVSELNDEQIQDMLRSEHGGLNEVFADVYGITGDDKYLDLAKRFSHKVILDPLLKKEDNLTGKHANTQIPKVIGFKRIADLEGNSDWDEASVFFWNTVVDNRSVSIGGNSVREHFHKSDDFSSMMTSEQGPETCNTYNMLRLTKMLYQTSGKSSYMDYYERALYNHILSSQNPVQGGFVYFTPMRSGHYRVYSQPQNCFWCCVGSGMENHARYGEMIYASRENELIVNLFIPSSLNWKEKGMTFIQETSFPESEKTRLVVKTEKSKKMKISFRCPEWIEKDKVWFKVNGENIKAVFDDGYYTVDRKWSDGDTVEMSLPMTLRAVQLPDKSPYYSFMYGPVVLAADLGKERLDGMFADDSRGGHIASGPQLPLQGMPVIVCQKEEILENIKKVDNDKLEFKLYGTYPSRYEGMLLKPFYKTHECRYMVYWEIVSEGELKQRQEELAKAEEERMKLDKATADVVACGEQQPESDHFIEMDNSVIGSEQGIPWRETRGWFSYKMKSNGKPVNAVMLKSFYDSSKNAVLYVNGVKVGDVDGKNTLNVLKLPKELLKASEWEVKIMRGTSDVTPRFCSVRLIFE</sequence>
<evidence type="ECO:0000256" key="1">
    <source>
        <dbReference type="SAM" id="Coils"/>
    </source>
</evidence>
<comment type="caution">
    <text evidence="6">The sequence shown here is derived from an EMBL/GenBank/DDBJ whole genome shotgun (WGS) entry which is preliminary data.</text>
</comment>
<dbReference type="InterPro" id="IPR046544">
    <property type="entry name" value="GH146_SB_dom"/>
</dbReference>
<dbReference type="GO" id="GO:0005975">
    <property type="term" value="P:carbohydrate metabolic process"/>
    <property type="evidence" value="ECO:0007669"/>
    <property type="project" value="InterPro"/>
</dbReference>
<evidence type="ECO:0000259" key="2">
    <source>
        <dbReference type="Pfam" id="PF07944"/>
    </source>
</evidence>
<protein>
    <submittedName>
        <fullName evidence="6">Glycoside hydrolase family 127 protein</fullName>
    </submittedName>
</protein>
<reference evidence="6" key="2">
    <citation type="submission" date="2021-04" db="EMBL/GenBank/DDBJ databases">
        <authorList>
            <person name="Gilroy R."/>
        </authorList>
    </citation>
    <scope>NUCLEOTIDE SEQUENCE</scope>
    <source>
        <strain evidence="6">G4-2901</strain>
    </source>
</reference>
<dbReference type="InterPro" id="IPR012878">
    <property type="entry name" value="Beta-AFase-like_GH127_cat"/>
</dbReference>
<organism evidence="6 7">
    <name type="scientific">Candidatus Phocaeicola faecigallinarum</name>
    <dbReference type="NCBI Taxonomy" id="2838732"/>
    <lineage>
        <taxon>Bacteria</taxon>
        <taxon>Pseudomonadati</taxon>
        <taxon>Bacteroidota</taxon>
        <taxon>Bacteroidia</taxon>
        <taxon>Bacteroidales</taxon>
        <taxon>Bacteroidaceae</taxon>
        <taxon>Phocaeicola</taxon>
    </lineage>
</organism>
<dbReference type="Proteomes" id="UP000783796">
    <property type="component" value="Unassembled WGS sequence"/>
</dbReference>
<gene>
    <name evidence="6" type="ORF">H9777_05130</name>
</gene>
<dbReference type="InterPro" id="IPR032275">
    <property type="entry name" value="DUF4986"/>
</dbReference>
<dbReference type="InterPro" id="IPR008928">
    <property type="entry name" value="6-hairpin_glycosidase_sf"/>
</dbReference>
<dbReference type="InterPro" id="IPR049046">
    <property type="entry name" value="Beta-AFase-like_GH127_middle"/>
</dbReference>
<feature type="domain" description="Non-reducing end beta-L-arabinofuranosidase-like GH127 middle" evidence="5">
    <location>
        <begin position="423"/>
        <end position="517"/>
    </location>
</feature>
<accession>A0A948TB14</accession>
<evidence type="ECO:0000259" key="3">
    <source>
        <dbReference type="Pfam" id="PF16375"/>
    </source>
</evidence>
<dbReference type="EMBL" id="JAHLFW010000047">
    <property type="protein sequence ID" value="MBU3837694.1"/>
    <property type="molecule type" value="Genomic_DNA"/>
</dbReference>
<evidence type="ECO:0000259" key="5">
    <source>
        <dbReference type="Pfam" id="PF20736"/>
    </source>
</evidence>
<proteinExistence type="predicted"/>
<name>A0A948TB14_9BACT</name>